<keyword evidence="1" id="KW-0472">Membrane</keyword>
<dbReference type="RefSeq" id="WP_143917325.1">
    <property type="nucleotide sequence ID" value="NZ_CANMXV010000021.1"/>
</dbReference>
<keyword evidence="1" id="KW-1133">Transmembrane helix</keyword>
<feature type="transmembrane region" description="Helical" evidence="1">
    <location>
        <begin position="6"/>
        <end position="28"/>
    </location>
</feature>
<evidence type="ECO:0000313" key="3">
    <source>
        <dbReference type="Proteomes" id="UP000318833"/>
    </source>
</evidence>
<sequence length="132" mass="15194">MSILFIIIGVVIGVILLSIGIVYLRYFIPLRPQENGFEYVYVNNDGTVRELYNDEIEYLNEKFHPTDGARPYVKSRYKSLTPDKKMSGFIQRNRVPRKVEIKNVAQQSILKKTEYEVDETGASGIFSKSPNI</sequence>
<name>A0A554VHH6_9FLAO</name>
<dbReference type="Proteomes" id="UP000318833">
    <property type="component" value="Unassembled WGS sequence"/>
</dbReference>
<dbReference type="AlphaFoldDB" id="A0A554VHH6"/>
<organism evidence="2 3">
    <name type="scientific">Aquimarina algiphila</name>
    <dbReference type="NCBI Taxonomy" id="2047982"/>
    <lineage>
        <taxon>Bacteria</taxon>
        <taxon>Pseudomonadati</taxon>
        <taxon>Bacteroidota</taxon>
        <taxon>Flavobacteriia</taxon>
        <taxon>Flavobacteriales</taxon>
        <taxon>Flavobacteriaceae</taxon>
        <taxon>Aquimarina</taxon>
    </lineage>
</organism>
<gene>
    <name evidence="2" type="ORF">FOF46_17285</name>
</gene>
<evidence type="ECO:0000256" key="1">
    <source>
        <dbReference type="SAM" id="Phobius"/>
    </source>
</evidence>
<accession>A0A554VHH6</accession>
<reference evidence="2 3" key="1">
    <citation type="submission" date="2019-07" db="EMBL/GenBank/DDBJ databases">
        <title>The draft genome sequence of Aquimarina algiphila M91.</title>
        <authorList>
            <person name="Meng X."/>
        </authorList>
    </citation>
    <scope>NUCLEOTIDE SEQUENCE [LARGE SCALE GENOMIC DNA]</scope>
    <source>
        <strain evidence="2 3">M91</strain>
    </source>
</reference>
<dbReference type="EMBL" id="VLNR01000038">
    <property type="protein sequence ID" value="TSE06977.1"/>
    <property type="molecule type" value="Genomic_DNA"/>
</dbReference>
<protein>
    <submittedName>
        <fullName evidence="2">Uncharacterized protein</fullName>
    </submittedName>
</protein>
<comment type="caution">
    <text evidence="2">The sequence shown here is derived from an EMBL/GenBank/DDBJ whole genome shotgun (WGS) entry which is preliminary data.</text>
</comment>
<keyword evidence="1" id="KW-0812">Transmembrane</keyword>
<evidence type="ECO:0000313" key="2">
    <source>
        <dbReference type="EMBL" id="TSE06977.1"/>
    </source>
</evidence>
<proteinExistence type="predicted"/>
<keyword evidence="3" id="KW-1185">Reference proteome</keyword>
<dbReference type="OrthoDB" id="981264at2"/>